<evidence type="ECO:0000313" key="1">
    <source>
        <dbReference type="EMBL" id="UYL87656.1"/>
    </source>
</evidence>
<name>A0A9X9P654_9CAUD</name>
<protein>
    <submittedName>
        <fullName evidence="1">Uncharacterized protein</fullName>
    </submittedName>
</protein>
<dbReference type="EMBL" id="OP434455">
    <property type="protein sequence ID" value="UYL87656.1"/>
    <property type="molecule type" value="Genomic_DNA"/>
</dbReference>
<keyword evidence="2" id="KW-1185">Reference proteome</keyword>
<organism evidence="1 2">
    <name type="scientific">Arthrobacter phage VResidence</name>
    <dbReference type="NCBI Taxonomy" id="2927294"/>
    <lineage>
        <taxon>Viruses</taxon>
        <taxon>Duplodnaviria</taxon>
        <taxon>Heunggongvirae</taxon>
        <taxon>Uroviricota</taxon>
        <taxon>Caudoviricetes</taxon>
        <taxon>Casidaviridae</taxon>
        <taxon>Manhattanvirus</taxon>
        <taxon>Manhattanvirus vresidence</taxon>
    </lineage>
</organism>
<accession>A0A9X9P654</accession>
<sequence length="74" mass="8120">MTAHAVKVLRANLREAIECEATVTVVLDNGRTHTGTVMTHPTLADGYYLIVGVTGGRERPVAFHKLDVEEVIFE</sequence>
<reference evidence="1" key="1">
    <citation type="submission" date="2024-06" db="EMBL/GenBank/DDBJ databases">
        <authorList>
            <person name="Hatch R.X."/>
            <person name="Arellano O.M."/>
            <person name="Sasaoka A.N."/>
            <person name="Stewart A.S."/>
            <person name="Velarde E.T."/>
            <person name="Garcia Costas A.M."/>
            <person name="Furlong K.P."/>
            <person name="Rudner A.D."/>
            <person name="Beyer A.R."/>
            <person name="Chong R.A."/>
            <person name="Edgington N.P."/>
            <person name="Freise A.C."/>
            <person name="Gibb B.P."/>
            <person name="Klyczek K.K."/>
            <person name="Swerdlow S.J."/>
            <person name="Garlena R.A."/>
            <person name="Russell D.A."/>
            <person name="Jacobs-Sera D."/>
            <person name="Hatfull G.F."/>
        </authorList>
    </citation>
    <scope>NUCLEOTIDE SEQUENCE</scope>
</reference>
<gene>
    <name evidence="1" type="primary">52</name>
    <name evidence="1" type="ORF">SEA_VRESIDENCE_52</name>
</gene>
<proteinExistence type="predicted"/>
<dbReference type="Proteomes" id="UP001164923">
    <property type="component" value="Segment"/>
</dbReference>
<evidence type="ECO:0000313" key="2">
    <source>
        <dbReference type="Proteomes" id="UP001164923"/>
    </source>
</evidence>